<reference evidence="1" key="1">
    <citation type="submission" date="2014-11" db="EMBL/GenBank/DDBJ databases">
        <authorList>
            <person name="Amaro Gonzalez C."/>
        </authorList>
    </citation>
    <scope>NUCLEOTIDE SEQUENCE</scope>
</reference>
<dbReference type="AlphaFoldDB" id="A0A0E9XI65"/>
<protein>
    <submittedName>
        <fullName evidence="1">Uncharacterized protein</fullName>
    </submittedName>
</protein>
<accession>A0A0E9XI65</accession>
<proteinExistence type="predicted"/>
<organism evidence="1">
    <name type="scientific">Anguilla anguilla</name>
    <name type="common">European freshwater eel</name>
    <name type="synonym">Muraena anguilla</name>
    <dbReference type="NCBI Taxonomy" id="7936"/>
    <lineage>
        <taxon>Eukaryota</taxon>
        <taxon>Metazoa</taxon>
        <taxon>Chordata</taxon>
        <taxon>Craniata</taxon>
        <taxon>Vertebrata</taxon>
        <taxon>Euteleostomi</taxon>
        <taxon>Actinopterygii</taxon>
        <taxon>Neopterygii</taxon>
        <taxon>Teleostei</taxon>
        <taxon>Anguilliformes</taxon>
        <taxon>Anguillidae</taxon>
        <taxon>Anguilla</taxon>
    </lineage>
</organism>
<reference evidence="1" key="2">
    <citation type="journal article" date="2015" name="Fish Shellfish Immunol.">
        <title>Early steps in the European eel (Anguilla anguilla)-Vibrio vulnificus interaction in the gills: Role of the RtxA13 toxin.</title>
        <authorList>
            <person name="Callol A."/>
            <person name="Pajuelo D."/>
            <person name="Ebbesson L."/>
            <person name="Teles M."/>
            <person name="MacKenzie S."/>
            <person name="Amaro C."/>
        </authorList>
    </citation>
    <scope>NUCLEOTIDE SEQUENCE</scope>
</reference>
<name>A0A0E9XI65_ANGAN</name>
<evidence type="ECO:0000313" key="1">
    <source>
        <dbReference type="EMBL" id="JAI01374.1"/>
    </source>
</evidence>
<dbReference type="EMBL" id="GBXM01007204">
    <property type="protein sequence ID" value="JAI01374.1"/>
    <property type="molecule type" value="Transcribed_RNA"/>
</dbReference>
<sequence length="24" mass="2786">MVHFRRNDTRGFECPLTPVDLNAP</sequence>